<proteinExistence type="predicted"/>
<dbReference type="Proteomes" id="UP000028488">
    <property type="component" value="Chromosome"/>
</dbReference>
<dbReference type="EMBL" id="CP008947">
    <property type="protein sequence ID" value="AII04242.1"/>
    <property type="molecule type" value="Genomic_DNA"/>
</dbReference>
<organism evidence="3 4">
    <name type="scientific">Rhodococcus opacus</name>
    <name type="common">Nocardia opaca</name>
    <dbReference type="NCBI Taxonomy" id="37919"/>
    <lineage>
        <taxon>Bacteria</taxon>
        <taxon>Bacillati</taxon>
        <taxon>Actinomycetota</taxon>
        <taxon>Actinomycetes</taxon>
        <taxon>Mycobacteriales</taxon>
        <taxon>Nocardiaceae</taxon>
        <taxon>Rhodococcus</taxon>
    </lineage>
</organism>
<dbReference type="InterPro" id="IPR013709">
    <property type="entry name" value="2-isopropylmalate_synth_dimer"/>
</dbReference>
<gene>
    <name evidence="3" type="ORF">EP51_06445</name>
</gene>
<dbReference type="Gene3D" id="3.30.160.270">
    <property type="match status" value="1"/>
</dbReference>
<dbReference type="RefSeq" id="WP_128638856.1">
    <property type="nucleotide sequence ID" value="NZ_CP008947.1"/>
</dbReference>
<keyword evidence="1" id="KW-0808">Transferase</keyword>
<evidence type="ECO:0000313" key="4">
    <source>
        <dbReference type="Proteomes" id="UP000028488"/>
    </source>
</evidence>
<dbReference type="AlphaFoldDB" id="A0A076EGD4"/>
<dbReference type="SMART" id="SM00917">
    <property type="entry name" value="LeuA_dimer"/>
    <property type="match status" value="1"/>
</dbReference>
<name>A0A076EGD4_RHOOP</name>
<evidence type="ECO:0000259" key="2">
    <source>
        <dbReference type="SMART" id="SM00917"/>
    </source>
</evidence>
<protein>
    <submittedName>
        <fullName evidence="3">2-isopropylmalate synthase</fullName>
    </submittedName>
</protein>
<reference evidence="3 4" key="1">
    <citation type="submission" date="2014-07" db="EMBL/GenBank/DDBJ databases">
        <title>Genome Sequence of Rhodococcus opacus Strain R7, a Biodegrader of Mono- and Polycyclic Aromatic Hydrocarbons.</title>
        <authorList>
            <person name="Di Gennaro P."/>
            <person name="Zampolli J."/>
            <person name="Presti I."/>
            <person name="Cappelletti M."/>
            <person name="D'Ursi P."/>
            <person name="Orro A."/>
            <person name="Mezzelani A."/>
            <person name="Milanesi L."/>
        </authorList>
    </citation>
    <scope>NUCLEOTIDE SEQUENCE [LARGE SCALE GENOMIC DNA]</scope>
    <source>
        <strain evidence="3 4">R7</strain>
    </source>
</reference>
<dbReference type="GO" id="GO:0009098">
    <property type="term" value="P:L-leucine biosynthetic process"/>
    <property type="evidence" value="ECO:0007669"/>
    <property type="project" value="InterPro"/>
</dbReference>
<evidence type="ECO:0000313" key="3">
    <source>
        <dbReference type="EMBL" id="AII04242.1"/>
    </source>
</evidence>
<dbReference type="InterPro" id="IPR036230">
    <property type="entry name" value="LeuA_allosteric_dom_sf"/>
</dbReference>
<feature type="domain" description="2-isopropylmalate synthase LeuA allosteric (dimerisation)" evidence="2">
    <location>
        <begin position="39"/>
        <end position="160"/>
    </location>
</feature>
<dbReference type="GO" id="GO:0003852">
    <property type="term" value="F:2-isopropylmalate synthase activity"/>
    <property type="evidence" value="ECO:0007669"/>
    <property type="project" value="InterPro"/>
</dbReference>
<dbReference type="SUPFAM" id="SSF110921">
    <property type="entry name" value="2-isopropylmalate synthase LeuA, allosteric (dimerisation) domain"/>
    <property type="match status" value="1"/>
</dbReference>
<evidence type="ECO:0000256" key="1">
    <source>
        <dbReference type="ARBA" id="ARBA00022679"/>
    </source>
</evidence>
<accession>A0A076EGD4</accession>
<sequence>MSTNTSFASSFPSSTPAADPFAARYGKSLPRELRNESAGMAWSAFEAVYAPSSGPFRLGSWSETKTGPGIWDFEATLGIGESICQTAASAPGPVAAMTSMLYDAGCAMEILSFHQHEIGHRTATFLLCERAGIRLWAMGIGESHTESTLRAMISGANRLQPA</sequence>
<dbReference type="eggNOG" id="COG0119">
    <property type="taxonomic scope" value="Bacteria"/>
</dbReference>